<dbReference type="EMBL" id="JADAQX010000057">
    <property type="protein sequence ID" value="KAF8822404.1"/>
    <property type="molecule type" value="Genomic_DNA"/>
</dbReference>
<protein>
    <recommendedName>
        <fullName evidence="1">Amine oxidase domain-containing protein</fullName>
    </recommendedName>
</protein>
<reference evidence="2 3" key="1">
    <citation type="journal article" date="2020" name="bioRxiv">
        <title>Metabolic contributions of an alphaproteobacterial endosymbiont in the apicomplexan Cardiosporidium cionae.</title>
        <authorList>
            <person name="Hunter E.S."/>
            <person name="Paight C.J."/>
            <person name="Lane C.E."/>
        </authorList>
    </citation>
    <scope>NUCLEOTIDE SEQUENCE [LARGE SCALE GENOMIC DNA]</scope>
    <source>
        <strain evidence="2">ESH_2018</strain>
    </source>
</reference>
<gene>
    <name evidence="2" type="ORF">IE077_003831</name>
</gene>
<dbReference type="PANTHER" id="PTHR10742">
    <property type="entry name" value="FLAVIN MONOAMINE OXIDASE"/>
    <property type="match status" value="1"/>
</dbReference>
<dbReference type="Proteomes" id="UP000823046">
    <property type="component" value="Unassembled WGS sequence"/>
</dbReference>
<proteinExistence type="predicted"/>
<evidence type="ECO:0000313" key="2">
    <source>
        <dbReference type="EMBL" id="KAF8822404.1"/>
    </source>
</evidence>
<keyword evidence="3" id="KW-1185">Reference proteome</keyword>
<sequence length="692" mass="75815">MMTTLDMATCNEVLSSRHSTYDVVIIGGGIAGLAAAKALLEQSQSLGPSPLRVVVLEAKERPGGRVCQQEVSLHTEDVLTSFVEGTLCGEKSHAIQAYTTIDTGASWLHGISGNPLYNFYKDSMAVVKTKFAEGELGDCLTEEGLYSQYCPWALYDEKGQKIPESIQEASFAIFQQAMRTIEQRYPSPAETKSSTPSTVSIPLTTKGKNSTFIESSSLSSVKEECSMGFAVQKEVHNLLGHSSSRMMNSSQLHDCISFFREYISEYCAADLFECSLNLWMLDDDYEGDQLLVNNLWKSVIVPLVDALPEGVLQLSTEVNHILWKDAASKANAPCIEVHSHCGQVFHCSYVIITLPLGVLQATRHTLFSPPLPPSKQNAFDLLKFGVFEKIYLHFDTPFWSDLCSDRYIGLLGEEVRLSSSEKKCIFEEALACEHPSLYTAIRTLIDTLCLRIVNLWTCFQKPALVLFVYGRGAQLIERLPAEITLRSICHRLEKSFSIKLNVPRAVIESSVISETPLELSSSAPSPSPAAQSPFSDACNAILKRLSIHNPCEIQNISQCRHASPSLSGKGAPLSTEHIFECATKAANSLNASNLESQASKDAFICSSSGIKEATLTGWHITNWGSDPHFRGSFTVVPCGATLECMDALAEPVNDRLFFAGESTCKEHIGTASGAYYSGIREAAALFKAMKEN</sequence>
<name>A0ABQ7JEU8_9APIC</name>
<dbReference type="SUPFAM" id="SSF51905">
    <property type="entry name" value="FAD/NAD(P)-binding domain"/>
    <property type="match status" value="1"/>
</dbReference>
<feature type="domain" description="Amine oxidase" evidence="1">
    <location>
        <begin position="30"/>
        <end position="497"/>
    </location>
</feature>
<dbReference type="Pfam" id="PF01593">
    <property type="entry name" value="Amino_oxidase"/>
    <property type="match status" value="2"/>
</dbReference>
<dbReference type="Gene3D" id="3.90.660.10">
    <property type="match status" value="1"/>
</dbReference>
<organism evidence="2 3">
    <name type="scientific">Cardiosporidium cionae</name>
    <dbReference type="NCBI Taxonomy" id="476202"/>
    <lineage>
        <taxon>Eukaryota</taxon>
        <taxon>Sar</taxon>
        <taxon>Alveolata</taxon>
        <taxon>Apicomplexa</taxon>
        <taxon>Aconoidasida</taxon>
        <taxon>Nephromycida</taxon>
        <taxon>Cardiosporidium</taxon>
    </lineage>
</organism>
<dbReference type="InterPro" id="IPR050281">
    <property type="entry name" value="Flavin_monoamine_oxidase"/>
</dbReference>
<dbReference type="SUPFAM" id="SSF54373">
    <property type="entry name" value="FAD-linked reductases, C-terminal domain"/>
    <property type="match status" value="1"/>
</dbReference>
<accession>A0ABQ7JEU8</accession>
<evidence type="ECO:0000313" key="3">
    <source>
        <dbReference type="Proteomes" id="UP000823046"/>
    </source>
</evidence>
<dbReference type="PANTHER" id="PTHR10742:SF410">
    <property type="entry name" value="LYSINE-SPECIFIC HISTONE DEMETHYLASE 2"/>
    <property type="match status" value="1"/>
</dbReference>
<feature type="domain" description="Amine oxidase" evidence="1">
    <location>
        <begin position="620"/>
        <end position="685"/>
    </location>
</feature>
<dbReference type="Gene3D" id="3.50.50.60">
    <property type="entry name" value="FAD/NAD(P)-binding domain"/>
    <property type="match status" value="2"/>
</dbReference>
<dbReference type="InterPro" id="IPR036188">
    <property type="entry name" value="FAD/NAD-bd_sf"/>
</dbReference>
<evidence type="ECO:0000259" key="1">
    <source>
        <dbReference type="Pfam" id="PF01593"/>
    </source>
</evidence>
<dbReference type="InterPro" id="IPR002937">
    <property type="entry name" value="Amino_oxidase"/>
</dbReference>
<comment type="caution">
    <text evidence="2">The sequence shown here is derived from an EMBL/GenBank/DDBJ whole genome shotgun (WGS) entry which is preliminary data.</text>
</comment>